<dbReference type="Proteomes" id="UP001293718">
    <property type="component" value="Unassembled WGS sequence"/>
</dbReference>
<reference evidence="1 2" key="1">
    <citation type="submission" date="2023-11" db="EMBL/GenBank/DDBJ databases">
        <title>Draft genome of Azohydromonas lata strain H1 (DSM1123), a polyhydroxyalkanoate producer.</title>
        <authorList>
            <person name="Traversa D."/>
            <person name="D'Addabbo P."/>
            <person name="Pazzani C."/>
            <person name="Manzari C."/>
            <person name="Chiara M."/>
            <person name="Scrascia M."/>
        </authorList>
    </citation>
    <scope>NUCLEOTIDE SEQUENCE [LARGE SCALE GENOMIC DNA]</scope>
    <source>
        <strain evidence="1 2">H1</strain>
    </source>
</reference>
<dbReference type="InterPro" id="IPR009057">
    <property type="entry name" value="Homeodomain-like_sf"/>
</dbReference>
<evidence type="ECO:0000313" key="1">
    <source>
        <dbReference type="EMBL" id="MDZ5458657.1"/>
    </source>
</evidence>
<sequence length="77" mass="8753">MDKLDARKFSEETLQVLRRQADRLRREGWTWDEIAAIVGINRSAVLNWHKRYGIGEAGVLGDVSSSKRGARSVIAER</sequence>
<comment type="caution">
    <text evidence="1">The sequence shown here is derived from an EMBL/GenBank/DDBJ whole genome shotgun (WGS) entry which is preliminary data.</text>
</comment>
<gene>
    <name evidence="1" type="ORF">SM757_18925</name>
</gene>
<dbReference type="EMBL" id="JAXOJX010000032">
    <property type="protein sequence ID" value="MDZ5458657.1"/>
    <property type="molecule type" value="Genomic_DNA"/>
</dbReference>
<name>A0ABU5IHM7_9BURK</name>
<dbReference type="RefSeq" id="WP_322466684.1">
    <property type="nucleotide sequence ID" value="NZ_JAXOJX010000032.1"/>
</dbReference>
<dbReference type="Pfam" id="PF13384">
    <property type="entry name" value="HTH_23"/>
    <property type="match status" value="1"/>
</dbReference>
<proteinExistence type="predicted"/>
<dbReference type="Gene3D" id="1.10.10.60">
    <property type="entry name" value="Homeodomain-like"/>
    <property type="match status" value="1"/>
</dbReference>
<keyword evidence="2" id="KW-1185">Reference proteome</keyword>
<evidence type="ECO:0000313" key="2">
    <source>
        <dbReference type="Proteomes" id="UP001293718"/>
    </source>
</evidence>
<organism evidence="1 2">
    <name type="scientific">Azohydromonas lata</name>
    <dbReference type="NCBI Taxonomy" id="45677"/>
    <lineage>
        <taxon>Bacteria</taxon>
        <taxon>Pseudomonadati</taxon>
        <taxon>Pseudomonadota</taxon>
        <taxon>Betaproteobacteria</taxon>
        <taxon>Burkholderiales</taxon>
        <taxon>Sphaerotilaceae</taxon>
        <taxon>Azohydromonas</taxon>
    </lineage>
</organism>
<accession>A0ABU5IHM7</accession>
<protein>
    <submittedName>
        <fullName evidence="1">Helix-turn-helix domain-containing protein</fullName>
    </submittedName>
</protein>
<dbReference type="SUPFAM" id="SSF46689">
    <property type="entry name" value="Homeodomain-like"/>
    <property type="match status" value="1"/>
</dbReference>